<keyword evidence="5" id="KW-1185">Reference proteome</keyword>
<keyword evidence="2" id="KW-0472">Membrane</keyword>
<evidence type="ECO:0000256" key="2">
    <source>
        <dbReference type="SAM" id="Phobius"/>
    </source>
</evidence>
<keyword evidence="2" id="KW-1133">Transmembrane helix</keyword>
<dbReference type="PANTHER" id="PTHR43805:SF1">
    <property type="entry name" value="GP-PDE DOMAIN-CONTAINING PROTEIN"/>
    <property type="match status" value="1"/>
</dbReference>
<dbReference type="PROSITE" id="PS51704">
    <property type="entry name" value="GP_PDE"/>
    <property type="match status" value="1"/>
</dbReference>
<keyword evidence="2" id="KW-0812">Transmembrane</keyword>
<gene>
    <name evidence="4" type="ORF">A9Z42_0041280</name>
</gene>
<name>A0A2H2ZND9_TRIPA</name>
<dbReference type="Proteomes" id="UP000219286">
    <property type="component" value="Unassembled WGS sequence"/>
</dbReference>
<dbReference type="GO" id="GO:0008081">
    <property type="term" value="F:phosphoric diester hydrolase activity"/>
    <property type="evidence" value="ECO:0007669"/>
    <property type="project" value="InterPro"/>
</dbReference>
<organism evidence="4 5">
    <name type="scientific">Trichoderma parareesei</name>
    <name type="common">Filamentous fungus</name>
    <dbReference type="NCBI Taxonomy" id="858221"/>
    <lineage>
        <taxon>Eukaryota</taxon>
        <taxon>Fungi</taxon>
        <taxon>Dikarya</taxon>
        <taxon>Ascomycota</taxon>
        <taxon>Pezizomycotina</taxon>
        <taxon>Sordariomycetes</taxon>
        <taxon>Hypocreomycetidae</taxon>
        <taxon>Hypocreales</taxon>
        <taxon>Hypocreaceae</taxon>
        <taxon>Trichoderma</taxon>
    </lineage>
</organism>
<dbReference type="InterPro" id="IPR017946">
    <property type="entry name" value="PLC-like_Pdiesterase_TIM-brl"/>
</dbReference>
<comment type="caution">
    <text evidence="4">The sequence shown here is derived from an EMBL/GenBank/DDBJ whole genome shotgun (WGS) entry which is preliminary data.</text>
</comment>
<dbReference type="Pfam" id="PF03009">
    <property type="entry name" value="GDPD"/>
    <property type="match status" value="1"/>
</dbReference>
<proteinExistence type="predicted"/>
<evidence type="ECO:0000259" key="3">
    <source>
        <dbReference type="PROSITE" id="PS51704"/>
    </source>
</evidence>
<sequence length="415" mass="45488">MRPLHRSITAPKPAKWASAIPSRRNPSRSLPQAIAHRGFKALLPENSMAAFRKAVDVGAHALETDVHLSKDGVVVLSHDPSLKRCFGVDLLIKDCTWSYLSSLRTLQEPHEALPRLVDLLEYLVSGPETENIWILLDIKIDDNANDLLRAISCALTEVSSATPWDERIILGCWNATFIKAALHHLPSYPLAHISTSLSYSNHFLPIPNLAFNMLQLILVGPLGTWFLKKAKAASRPVFAWTVNQPKWMEWCVRKNIPSSCSSSSSSSSSPPHPLSSSSSSSTSSLPDDKDKLAALQSSSSSSPSSSPVLIDGVITDNPQLFLQVCSRIEDDLDDNAQATLNSSNNNKNNSKTAIVSRRPKASNSLGNIFGALRSGLGTTSTVILVNAIATGFFWYRRLQGRLDKFDVSFFRNFQA</sequence>
<feature type="compositionally biased region" description="Low complexity" evidence="1">
    <location>
        <begin position="297"/>
        <end position="307"/>
    </location>
</feature>
<dbReference type="CDD" id="cd08570">
    <property type="entry name" value="GDPD_YPL206cp_fungi"/>
    <property type="match status" value="1"/>
</dbReference>
<dbReference type="EMBL" id="LFMI01000426">
    <property type="protein sequence ID" value="OTA03626.1"/>
    <property type="molecule type" value="Genomic_DNA"/>
</dbReference>
<protein>
    <recommendedName>
        <fullName evidence="3">GP-PDE domain-containing protein</fullName>
    </recommendedName>
</protein>
<evidence type="ECO:0000313" key="5">
    <source>
        <dbReference type="Proteomes" id="UP000219286"/>
    </source>
</evidence>
<evidence type="ECO:0000313" key="4">
    <source>
        <dbReference type="EMBL" id="OTA03626.1"/>
    </source>
</evidence>
<reference evidence="4 5" key="1">
    <citation type="journal article" date="2015" name="Genome Announc.">
        <title>Genome sequence and annotation of Trichoderma parareesei, the ancestor of the cellulase producer Trichoderma reesei.</title>
        <authorList>
            <person name="Yang D."/>
            <person name="Pomraning K."/>
            <person name="Kopchinskiy A."/>
            <person name="Karimi Aghcheh R."/>
            <person name="Atanasova L."/>
            <person name="Chenthamara K."/>
            <person name="Baker S.E."/>
            <person name="Zhang R."/>
            <person name="Shen Q."/>
            <person name="Freitag M."/>
            <person name="Kubicek C.P."/>
            <person name="Druzhinina I.S."/>
        </authorList>
    </citation>
    <scope>NUCLEOTIDE SEQUENCE [LARGE SCALE GENOMIC DNA]</scope>
    <source>
        <strain evidence="4 5">CBS 125925</strain>
    </source>
</reference>
<feature type="region of interest" description="Disordered" evidence="1">
    <location>
        <begin position="261"/>
        <end position="309"/>
    </location>
</feature>
<dbReference type="AlphaFoldDB" id="A0A2H2ZND9"/>
<dbReference type="PANTHER" id="PTHR43805">
    <property type="entry name" value="GLYCEROPHOSPHORYL DIESTER PHOSPHODIESTERASE"/>
    <property type="match status" value="1"/>
</dbReference>
<accession>A0A2H2ZND9</accession>
<feature type="domain" description="GP-PDE" evidence="3">
    <location>
        <begin position="31"/>
        <end position="278"/>
    </location>
</feature>
<feature type="compositionally biased region" description="Low complexity" evidence="1">
    <location>
        <begin position="261"/>
        <end position="285"/>
    </location>
</feature>
<dbReference type="InterPro" id="IPR030395">
    <property type="entry name" value="GP_PDE_dom"/>
</dbReference>
<dbReference type="OrthoDB" id="1058301at2759"/>
<evidence type="ECO:0000256" key="1">
    <source>
        <dbReference type="SAM" id="MobiDB-lite"/>
    </source>
</evidence>
<dbReference type="Gene3D" id="3.20.20.190">
    <property type="entry name" value="Phosphatidylinositol (PI) phosphodiesterase"/>
    <property type="match status" value="1"/>
</dbReference>
<dbReference type="GO" id="GO:0006629">
    <property type="term" value="P:lipid metabolic process"/>
    <property type="evidence" value="ECO:0007669"/>
    <property type="project" value="InterPro"/>
</dbReference>
<dbReference type="SUPFAM" id="SSF51695">
    <property type="entry name" value="PLC-like phosphodiesterases"/>
    <property type="match status" value="1"/>
</dbReference>
<feature type="transmembrane region" description="Helical" evidence="2">
    <location>
        <begin position="375"/>
        <end position="395"/>
    </location>
</feature>